<keyword evidence="7" id="KW-0804">Transcription</keyword>
<keyword evidence="2" id="KW-0479">Metal-binding</keyword>
<dbReference type="Pfam" id="PF13912">
    <property type="entry name" value="zf-C2H2_6"/>
    <property type="match status" value="2"/>
</dbReference>
<evidence type="ECO:0000256" key="7">
    <source>
        <dbReference type="ARBA" id="ARBA00023163"/>
    </source>
</evidence>
<evidence type="ECO:0000256" key="3">
    <source>
        <dbReference type="ARBA" id="ARBA00022737"/>
    </source>
</evidence>
<dbReference type="PANTHER" id="PTHR26374:SF378">
    <property type="entry name" value="C2H2-TYPE ZINC FINGER FAMILY PROTEIN"/>
    <property type="match status" value="1"/>
</dbReference>
<dbReference type="SUPFAM" id="SSF57667">
    <property type="entry name" value="beta-beta-alpha zinc fingers"/>
    <property type="match status" value="1"/>
</dbReference>
<name>B9T3G6_RICCO</name>
<evidence type="ECO:0000256" key="11">
    <source>
        <dbReference type="SAM" id="Phobius"/>
    </source>
</evidence>
<dbReference type="AlphaFoldDB" id="B9T3G6"/>
<evidence type="ECO:0000256" key="5">
    <source>
        <dbReference type="ARBA" id="ARBA00022833"/>
    </source>
</evidence>
<keyword evidence="11" id="KW-0812">Transmembrane</keyword>
<evidence type="ECO:0000256" key="6">
    <source>
        <dbReference type="ARBA" id="ARBA00023015"/>
    </source>
</evidence>
<accession>B9T3G6</accession>
<keyword evidence="11" id="KW-0472">Membrane</keyword>
<dbReference type="Proteomes" id="UP000008311">
    <property type="component" value="Unassembled WGS sequence"/>
</dbReference>
<feature type="region of interest" description="Disordered" evidence="10">
    <location>
        <begin position="187"/>
        <end position="225"/>
    </location>
</feature>
<dbReference type="STRING" id="3988.B9T3G6"/>
<evidence type="ECO:0000256" key="4">
    <source>
        <dbReference type="ARBA" id="ARBA00022771"/>
    </source>
</evidence>
<evidence type="ECO:0000259" key="12">
    <source>
        <dbReference type="PROSITE" id="PS50157"/>
    </source>
</evidence>
<proteinExistence type="predicted"/>
<dbReference type="PROSITE" id="PS00028">
    <property type="entry name" value="ZINC_FINGER_C2H2_1"/>
    <property type="match status" value="1"/>
</dbReference>
<dbReference type="GO" id="GO:0005634">
    <property type="term" value="C:nucleus"/>
    <property type="evidence" value="ECO:0007669"/>
    <property type="project" value="UniProtKB-SubCell"/>
</dbReference>
<feature type="domain" description="C2H2-type" evidence="12">
    <location>
        <begin position="116"/>
        <end position="143"/>
    </location>
</feature>
<keyword evidence="5" id="KW-0862">Zinc</keyword>
<evidence type="ECO:0000256" key="9">
    <source>
        <dbReference type="PROSITE-ProRule" id="PRU00042"/>
    </source>
</evidence>
<evidence type="ECO:0000256" key="10">
    <source>
        <dbReference type="SAM" id="MobiDB-lite"/>
    </source>
</evidence>
<sequence>MSGEANYWGVRRDEYMLFVSGGGGGGGALGGGCGCWVALGGHRASHKKPKGMNHINDENYSKKQLAISSDEEDGHYRDISSLSLQLSNNNNNNIITNNSNTNRGIYNSNQNKAKIHECSICGAEFNSGQALGGHMRRHRGPMGTTTAMTNASSTTLSLTPMARIESEEPKTARNLLSLDLDLNLPAPDDEKLPFASKQHQHQHQQEQKPKPPLVFSSPALVDCHY</sequence>
<keyword evidence="8" id="KW-0539">Nucleus</keyword>
<dbReference type="PANTHER" id="PTHR26374">
    <property type="entry name" value="ZINC FINGER PROTEIN ZAT5"/>
    <property type="match status" value="1"/>
</dbReference>
<dbReference type="InterPro" id="IPR036236">
    <property type="entry name" value="Znf_C2H2_sf"/>
</dbReference>
<keyword evidence="14" id="KW-1185">Reference proteome</keyword>
<dbReference type="InterPro" id="IPR013087">
    <property type="entry name" value="Znf_C2H2_type"/>
</dbReference>
<dbReference type="GO" id="GO:0008270">
    <property type="term" value="F:zinc ion binding"/>
    <property type="evidence" value="ECO:0007669"/>
    <property type="project" value="UniProtKB-KW"/>
</dbReference>
<comment type="subcellular location">
    <subcellularLocation>
        <location evidence="1">Nucleus</location>
    </subcellularLocation>
</comment>
<keyword evidence="4 9" id="KW-0863">Zinc-finger</keyword>
<evidence type="ECO:0000256" key="2">
    <source>
        <dbReference type="ARBA" id="ARBA00022723"/>
    </source>
</evidence>
<gene>
    <name evidence="13" type="ORF">RCOM_0442900</name>
</gene>
<dbReference type="eggNOG" id="KOG1721">
    <property type="taxonomic scope" value="Eukaryota"/>
</dbReference>
<dbReference type="EMBL" id="EQ974417">
    <property type="protein sequence ID" value="EEF29604.1"/>
    <property type="molecule type" value="Genomic_DNA"/>
</dbReference>
<organism evidence="13 14">
    <name type="scientific">Ricinus communis</name>
    <name type="common">Castor bean</name>
    <dbReference type="NCBI Taxonomy" id="3988"/>
    <lineage>
        <taxon>Eukaryota</taxon>
        <taxon>Viridiplantae</taxon>
        <taxon>Streptophyta</taxon>
        <taxon>Embryophyta</taxon>
        <taxon>Tracheophyta</taxon>
        <taxon>Spermatophyta</taxon>
        <taxon>Magnoliopsida</taxon>
        <taxon>eudicotyledons</taxon>
        <taxon>Gunneridae</taxon>
        <taxon>Pentapetalae</taxon>
        <taxon>rosids</taxon>
        <taxon>fabids</taxon>
        <taxon>Malpighiales</taxon>
        <taxon>Euphorbiaceae</taxon>
        <taxon>Acalyphoideae</taxon>
        <taxon>Acalypheae</taxon>
        <taxon>Ricinus</taxon>
    </lineage>
</organism>
<evidence type="ECO:0000256" key="1">
    <source>
        <dbReference type="ARBA" id="ARBA00004123"/>
    </source>
</evidence>
<feature type="transmembrane region" description="Helical" evidence="11">
    <location>
        <begin position="15"/>
        <end position="39"/>
    </location>
</feature>
<evidence type="ECO:0000313" key="13">
    <source>
        <dbReference type="EMBL" id="EEF29604.1"/>
    </source>
</evidence>
<protein>
    <submittedName>
        <fullName evidence="13">Nucleic acid binding protein, putative</fullName>
    </submittedName>
</protein>
<dbReference type="InParanoid" id="B9T3G6"/>
<keyword evidence="11" id="KW-1133">Transmembrane helix</keyword>
<keyword evidence="6" id="KW-0805">Transcription regulation</keyword>
<dbReference type="Gene3D" id="3.30.160.60">
    <property type="entry name" value="Classic Zinc Finger"/>
    <property type="match status" value="1"/>
</dbReference>
<evidence type="ECO:0000313" key="14">
    <source>
        <dbReference type="Proteomes" id="UP000008311"/>
    </source>
</evidence>
<evidence type="ECO:0000256" key="8">
    <source>
        <dbReference type="ARBA" id="ARBA00023242"/>
    </source>
</evidence>
<reference evidence="14" key="1">
    <citation type="journal article" date="2010" name="Nat. Biotechnol.">
        <title>Draft genome sequence of the oilseed species Ricinus communis.</title>
        <authorList>
            <person name="Chan A.P."/>
            <person name="Crabtree J."/>
            <person name="Zhao Q."/>
            <person name="Lorenzi H."/>
            <person name="Orvis J."/>
            <person name="Puiu D."/>
            <person name="Melake-Berhan A."/>
            <person name="Jones K.M."/>
            <person name="Redman J."/>
            <person name="Chen G."/>
            <person name="Cahoon E.B."/>
            <person name="Gedil M."/>
            <person name="Stanke M."/>
            <person name="Haas B.J."/>
            <person name="Wortman J.R."/>
            <person name="Fraser-Liggett C.M."/>
            <person name="Ravel J."/>
            <person name="Rabinowicz P.D."/>
        </authorList>
    </citation>
    <scope>NUCLEOTIDE SEQUENCE [LARGE SCALE GENOMIC DNA]</scope>
    <source>
        <strain evidence="14">cv. Hale</strain>
    </source>
</reference>
<keyword evidence="3" id="KW-0677">Repeat</keyword>
<dbReference type="PROSITE" id="PS50157">
    <property type="entry name" value="ZINC_FINGER_C2H2_2"/>
    <property type="match status" value="1"/>
</dbReference>